<sequence>MEGQEISEVEIDKLDAIKFRLDSEYYKKEFLTIEKRIEENEPKTLESINGVLDCSAFYPSITKYYNFNFEGVPFIRVNEINNGFVNITNNTAFLPEEIIQKNNKTICVGHPNDIVIAKGGNTLGKIGILPNNYKKYSLSRDVILLRTSNIKEHNRFFIWIFLHSKYGQDLLLRTASQTGQPHLTLASLMQVKIPTFNTGFEGIFEKLYFKALSLQNESQRFYEEAKNILQTELELDSIEHDDSSFNIKTFQSSFIETGRLDSEYYQHKYDQLTSKIMKKKYKKLKELVTIFKSVEPGSKAYQTEGIPFIRVSNVSIGGIKESEIFLAESYVREAEAKVNSKKNIKKTVSLFPKAGTILLSKDGTVGIAYKVEEDLNIVTSSAILHLNVLDKKDILPDYLTLVLNSDLIKLQAERDAGGSIIQHWRIEEIENLLVPIIDIDKQLIISDLIKESFMYKRLSEEVLDITKLTIERAIETNDVIATKFIEQFLMKKAISL</sequence>
<comment type="caution">
    <text evidence="3">The sequence shown here is derived from an EMBL/GenBank/DDBJ whole genome shotgun (WGS) entry which is preliminary data.</text>
</comment>
<dbReference type="RefSeq" id="WP_388042035.1">
    <property type="nucleotide sequence ID" value="NZ_JBHUEK010000034.1"/>
</dbReference>
<gene>
    <name evidence="3" type="ORF">ACFSFW_23515</name>
</gene>
<evidence type="ECO:0000256" key="1">
    <source>
        <dbReference type="ARBA" id="ARBA00022747"/>
    </source>
</evidence>
<dbReference type="InterPro" id="IPR052021">
    <property type="entry name" value="Type-I_RS_S_subunit"/>
</dbReference>
<protein>
    <recommendedName>
        <fullName evidence="5">Type I restriction modification DNA specificity domain-containing protein</fullName>
    </recommendedName>
</protein>
<keyword evidence="4" id="KW-1185">Reference proteome</keyword>
<evidence type="ECO:0000313" key="4">
    <source>
        <dbReference type="Proteomes" id="UP001597227"/>
    </source>
</evidence>
<keyword evidence="1" id="KW-0680">Restriction system</keyword>
<dbReference type="EMBL" id="JBHUEK010000034">
    <property type="protein sequence ID" value="MFD1781619.1"/>
    <property type="molecule type" value="Genomic_DNA"/>
</dbReference>
<name>A0ABW4MUH1_9BACI</name>
<organism evidence="3 4">
    <name type="scientific">Fredinandcohnia salidurans</name>
    <dbReference type="NCBI Taxonomy" id="2595041"/>
    <lineage>
        <taxon>Bacteria</taxon>
        <taxon>Bacillati</taxon>
        <taxon>Bacillota</taxon>
        <taxon>Bacilli</taxon>
        <taxon>Bacillales</taxon>
        <taxon>Bacillaceae</taxon>
        <taxon>Fredinandcohnia</taxon>
    </lineage>
</organism>
<reference evidence="4" key="1">
    <citation type="journal article" date="2019" name="Int. J. Syst. Evol. Microbiol.">
        <title>The Global Catalogue of Microorganisms (GCM) 10K type strain sequencing project: providing services to taxonomists for standard genome sequencing and annotation.</title>
        <authorList>
            <consortium name="The Broad Institute Genomics Platform"/>
            <consortium name="The Broad Institute Genome Sequencing Center for Infectious Disease"/>
            <person name="Wu L."/>
            <person name="Ma J."/>
        </authorList>
    </citation>
    <scope>NUCLEOTIDE SEQUENCE [LARGE SCALE GENOMIC DNA]</scope>
    <source>
        <strain evidence="4">CCUG 15531</strain>
    </source>
</reference>
<dbReference type="Proteomes" id="UP001597227">
    <property type="component" value="Unassembled WGS sequence"/>
</dbReference>
<evidence type="ECO:0000313" key="3">
    <source>
        <dbReference type="EMBL" id="MFD1781619.1"/>
    </source>
</evidence>
<dbReference type="Gene3D" id="3.90.220.20">
    <property type="entry name" value="DNA methylase specificity domains"/>
    <property type="match status" value="2"/>
</dbReference>
<evidence type="ECO:0008006" key="5">
    <source>
        <dbReference type="Google" id="ProtNLM"/>
    </source>
</evidence>
<keyword evidence="2" id="KW-0238">DNA-binding</keyword>
<accession>A0ABW4MUH1</accession>
<dbReference type="PANTHER" id="PTHR30408">
    <property type="entry name" value="TYPE-1 RESTRICTION ENZYME ECOKI SPECIFICITY PROTEIN"/>
    <property type="match status" value="1"/>
</dbReference>
<dbReference type="InterPro" id="IPR044946">
    <property type="entry name" value="Restrct_endonuc_typeI_TRD_sf"/>
</dbReference>
<evidence type="ECO:0000256" key="2">
    <source>
        <dbReference type="ARBA" id="ARBA00023125"/>
    </source>
</evidence>
<dbReference type="PANTHER" id="PTHR30408:SF12">
    <property type="entry name" value="TYPE I RESTRICTION ENZYME MJAVIII SPECIFICITY SUBUNIT"/>
    <property type="match status" value="1"/>
</dbReference>
<proteinExistence type="predicted"/>
<dbReference type="SUPFAM" id="SSF116734">
    <property type="entry name" value="DNA methylase specificity domain"/>
    <property type="match status" value="2"/>
</dbReference>